<feature type="region of interest" description="Disordered" evidence="2">
    <location>
        <begin position="413"/>
        <end position="464"/>
    </location>
</feature>
<dbReference type="GeneID" id="100900224"/>
<keyword evidence="1" id="KW-0175">Coiled coil</keyword>
<dbReference type="AlphaFoldDB" id="A0AAJ7PAM4"/>
<name>A0AAJ7PAM4_9ACAR</name>
<evidence type="ECO:0000256" key="2">
    <source>
        <dbReference type="SAM" id="MobiDB-lite"/>
    </source>
</evidence>
<gene>
    <name evidence="4" type="primary">LOC100900224</name>
</gene>
<feature type="coiled-coil region" evidence="1">
    <location>
        <begin position="576"/>
        <end position="606"/>
    </location>
</feature>
<dbReference type="KEGG" id="goe:100900224"/>
<feature type="region of interest" description="Disordered" evidence="2">
    <location>
        <begin position="286"/>
        <end position="307"/>
    </location>
</feature>
<protein>
    <submittedName>
        <fullName evidence="4">Uncharacterized protein LOC100900224</fullName>
    </submittedName>
</protein>
<keyword evidence="3" id="KW-1185">Reference proteome</keyword>
<organism evidence="3 4">
    <name type="scientific">Galendromus occidentalis</name>
    <name type="common">western predatory mite</name>
    <dbReference type="NCBI Taxonomy" id="34638"/>
    <lineage>
        <taxon>Eukaryota</taxon>
        <taxon>Metazoa</taxon>
        <taxon>Ecdysozoa</taxon>
        <taxon>Arthropoda</taxon>
        <taxon>Chelicerata</taxon>
        <taxon>Arachnida</taxon>
        <taxon>Acari</taxon>
        <taxon>Parasitiformes</taxon>
        <taxon>Mesostigmata</taxon>
        <taxon>Gamasina</taxon>
        <taxon>Phytoseioidea</taxon>
        <taxon>Phytoseiidae</taxon>
        <taxon>Typhlodrominae</taxon>
        <taxon>Galendromus</taxon>
    </lineage>
</organism>
<feature type="compositionally biased region" description="Acidic residues" evidence="2">
    <location>
        <begin position="455"/>
        <end position="464"/>
    </location>
</feature>
<feature type="region of interest" description="Disordered" evidence="2">
    <location>
        <begin position="1"/>
        <end position="52"/>
    </location>
</feature>
<evidence type="ECO:0000256" key="1">
    <source>
        <dbReference type="SAM" id="Coils"/>
    </source>
</evidence>
<feature type="region of interest" description="Disordered" evidence="2">
    <location>
        <begin position="681"/>
        <end position="701"/>
    </location>
</feature>
<dbReference type="RefSeq" id="XP_018496617.1">
    <property type="nucleotide sequence ID" value="XM_018641101.1"/>
</dbReference>
<sequence length="815" mass="92474">MGNVQSQAGGIGDHGRSLPSPVANPDRCAGETTGTVARAHNPGSQGESPSEAWTLLGNLGIGETNAPEEDVGEEERRIALEVLSKSRRALTDLNEALFHSDQAMFEWWQIADKCFHSHLRECRAVSIRLEYTMDRAKKARQWPSRVREEIKEEAARQTFEILEDSRRTSEEFHKALNEAWEALGELSKKTAEAEIKSMKALRESGEGLIAARKALQEVEAHKKVLERLREGSGIALERRRGLRTCKLDPEEELRLARRLLETASWEATRAKHDLRDLEMELEISKGAQAKEQTSELNDPSERQVGTCETQKAVDRTWEGLQEKFEILSRAREALRVRGYEYLDRRFGELEAAFLRQHEEVCELNGQQSQLEIDKESSRAIADALEIPDRWVDEGCHPPFPSSWTLLRRPCRETNDEGGAGSHHKAPLSRVEIPKQPGTASRVSERSVKDSAASEMADEGHEEEALEALRDSRKALEVMHAALIESDDAMYEWWKIVKRKLRSCHPSLSGAATVATEAVRRVEESLEWPGRAKAGMKQELIAKAIYVQVMSRAPICEFRTALRRASDAMANFEAETLEAAIKSREALRRSREALEKAENALAKTKRYANVLIRLRNDPDKAREIRERCGQEVWPFRRENEPSPSLEESLESARLEVIDSKTREELARRRIVDLEIDALIANGTHKEEGSAEPSNESKEESDHSRMILDRLNEAWKDLSEEFAKLSESREALSDRGIFLERPIIACYADFHQQHHRLYGLNQQQSELETDIALAKGIAEFLPRVITKDGVSFDLDIPYKWVLLKHGCTKGYRIRPGL</sequence>
<evidence type="ECO:0000313" key="4">
    <source>
        <dbReference type="RefSeq" id="XP_018496617.1"/>
    </source>
</evidence>
<reference evidence="4" key="1">
    <citation type="submission" date="2025-08" db="UniProtKB">
        <authorList>
            <consortium name="RefSeq"/>
        </authorList>
    </citation>
    <scope>IDENTIFICATION</scope>
</reference>
<evidence type="ECO:0000313" key="3">
    <source>
        <dbReference type="Proteomes" id="UP000694867"/>
    </source>
</evidence>
<proteinExistence type="predicted"/>
<feature type="compositionally biased region" description="Basic and acidic residues" evidence="2">
    <location>
        <begin position="682"/>
        <end position="701"/>
    </location>
</feature>
<accession>A0AAJ7PAM4</accession>
<dbReference type="Proteomes" id="UP000694867">
    <property type="component" value="Unplaced"/>
</dbReference>